<accession>A0A073KI79</accession>
<dbReference type="Proteomes" id="UP000027778">
    <property type="component" value="Unassembled WGS sequence"/>
</dbReference>
<reference evidence="1 2" key="1">
    <citation type="submission" date="2014-06" db="EMBL/GenBank/DDBJ databases">
        <title>Draft genome sequence of Bacillus gaemokensis JCM 15801 (MCCC 1A00707).</title>
        <authorList>
            <person name="Lai Q."/>
            <person name="Liu Y."/>
            <person name="Shao Z."/>
        </authorList>
    </citation>
    <scope>NUCLEOTIDE SEQUENCE [LARGE SCALE GENOMIC DNA]</scope>
    <source>
        <strain evidence="1 2">JCM 15801</strain>
    </source>
</reference>
<protein>
    <recommendedName>
        <fullName evidence="3">Delta-aminolevulinic acid dehydratase</fullName>
    </recommendedName>
</protein>
<evidence type="ECO:0000313" key="2">
    <source>
        <dbReference type="Proteomes" id="UP000027778"/>
    </source>
</evidence>
<evidence type="ECO:0000313" key="1">
    <source>
        <dbReference type="EMBL" id="KEK26280.1"/>
    </source>
</evidence>
<dbReference type="RefSeq" id="WP_033672644.1">
    <property type="nucleotide sequence ID" value="NZ_JOTM01000001.1"/>
</dbReference>
<proteinExistence type="predicted"/>
<name>A0A073KI79_9BACI</name>
<keyword evidence="2" id="KW-1185">Reference proteome</keyword>
<dbReference type="eggNOG" id="ENOG502ZB1H">
    <property type="taxonomic scope" value="Bacteria"/>
</dbReference>
<dbReference type="AlphaFoldDB" id="A0A073KI79"/>
<gene>
    <name evidence="1" type="ORF">BAGA_03300</name>
</gene>
<organism evidence="1 2">
    <name type="scientific">Bacillus gaemokensis</name>
    <dbReference type="NCBI Taxonomy" id="574375"/>
    <lineage>
        <taxon>Bacteria</taxon>
        <taxon>Bacillati</taxon>
        <taxon>Bacillota</taxon>
        <taxon>Bacilli</taxon>
        <taxon>Bacillales</taxon>
        <taxon>Bacillaceae</taxon>
        <taxon>Bacillus</taxon>
        <taxon>Bacillus cereus group</taxon>
    </lineage>
</organism>
<sequence>MNGGFHLNIALVVGDNSDLEAQSLRATLEYFGARVVTYWIGRPSDLIDVLSGKSLYEDMNYIIFCFHGDEGEFVIGELGEEVYEENEPRGNFGVTESNQYAKLHNKHIINSGCTLGDQKLATAFLKSGVKTYIGSIDYVDGNAALLFTIRLFYGVINHQKTIDEAFQDAKLLDDETFTFQLYKE</sequence>
<dbReference type="EMBL" id="JOTM01000001">
    <property type="protein sequence ID" value="KEK26280.1"/>
    <property type="molecule type" value="Genomic_DNA"/>
</dbReference>
<comment type="caution">
    <text evidence="1">The sequence shown here is derived from an EMBL/GenBank/DDBJ whole genome shotgun (WGS) entry which is preliminary data.</text>
</comment>
<dbReference type="OrthoDB" id="4548730at2"/>
<evidence type="ECO:0008006" key="3">
    <source>
        <dbReference type="Google" id="ProtNLM"/>
    </source>
</evidence>